<sequence length="420" mass="47042">MRGKTNEALDQAGRVQVAYKHLELTATAAPVAHDPLTEAAPFTIRTTEMESSQRREEGTPIFDSLDIDLVVKVLANTAFSPFFLFFVPTFYVFQGAKFSDNLVVASAIYWAIITTFWSFKWFSRLYRNQGSLVLRPPPLDWSEQIVVVTGGASGIGELLANTLAVRNVTVVVLDINPIVTENYNVTYYKCDVSKWEEVEAVSKKILEEIGEPTILVNNAGVVQGKLILDLSPEDIQQTFAVNTLSHFWVLKAFLPSLLKRKSGHIVTVSSAMGLTGAAQIADYSASKAAVIRLHESLRYELDKKYKCPQIRTTLVCPGHVLTPMFRTVKFSSSALFRFFCPSIQPVAVVKRIIAALDDQYSEDIFLPFYTNFIPYVGHLPSFLRDFVQWISGADYAMESFVKISGRRPDESPLSEDLRKQ</sequence>
<evidence type="ECO:0000256" key="7">
    <source>
        <dbReference type="ARBA" id="ARBA00023098"/>
    </source>
</evidence>
<dbReference type="Pfam" id="PF00106">
    <property type="entry name" value="adh_short"/>
    <property type="match status" value="1"/>
</dbReference>
<dbReference type="SMART" id="SM00822">
    <property type="entry name" value="PKS_KR"/>
    <property type="match status" value="1"/>
</dbReference>
<evidence type="ECO:0000256" key="6">
    <source>
        <dbReference type="ARBA" id="ARBA00023002"/>
    </source>
</evidence>
<evidence type="ECO:0000313" key="16">
    <source>
        <dbReference type="Proteomes" id="UP000284706"/>
    </source>
</evidence>
<evidence type="ECO:0000256" key="3">
    <source>
        <dbReference type="ARBA" id="ARBA00022692"/>
    </source>
</evidence>
<evidence type="ECO:0000259" key="14">
    <source>
        <dbReference type="SMART" id="SM00822"/>
    </source>
</evidence>
<evidence type="ECO:0000256" key="4">
    <source>
        <dbReference type="ARBA" id="ARBA00022857"/>
    </source>
</evidence>
<dbReference type="PROSITE" id="PS00061">
    <property type="entry name" value="ADH_SHORT"/>
    <property type="match status" value="1"/>
</dbReference>
<dbReference type="InterPro" id="IPR057326">
    <property type="entry name" value="KR_dom"/>
</dbReference>
<comment type="caution">
    <text evidence="15">The sequence shown here is derived from an EMBL/GenBank/DDBJ whole genome shotgun (WGS) entry which is preliminary data.</text>
</comment>
<evidence type="ECO:0000256" key="13">
    <source>
        <dbReference type="SAM" id="Phobius"/>
    </source>
</evidence>
<dbReference type="InterPro" id="IPR002347">
    <property type="entry name" value="SDR_fam"/>
</dbReference>
<organism evidence="15 16">
    <name type="scientific">Gymnopilus dilepis</name>
    <dbReference type="NCBI Taxonomy" id="231916"/>
    <lineage>
        <taxon>Eukaryota</taxon>
        <taxon>Fungi</taxon>
        <taxon>Dikarya</taxon>
        <taxon>Basidiomycota</taxon>
        <taxon>Agaricomycotina</taxon>
        <taxon>Agaricomycetes</taxon>
        <taxon>Agaricomycetidae</taxon>
        <taxon>Agaricales</taxon>
        <taxon>Agaricineae</taxon>
        <taxon>Hymenogastraceae</taxon>
        <taxon>Gymnopilus</taxon>
    </lineage>
</organism>
<keyword evidence="5 13" id="KW-1133">Transmembrane helix</keyword>
<keyword evidence="8 13" id="KW-0472">Membrane</keyword>
<gene>
    <name evidence="15" type="ORF">CVT26_009492</name>
</gene>
<dbReference type="PRINTS" id="PR00080">
    <property type="entry name" value="SDRFAMILY"/>
</dbReference>
<dbReference type="STRING" id="231916.A0A409VJZ4"/>
<feature type="transmembrane region" description="Helical" evidence="13">
    <location>
        <begin position="103"/>
        <end position="122"/>
    </location>
</feature>
<comment type="similarity">
    <text evidence="2 12">Belongs to the short-chain dehydrogenases/reductases (SDR) family.</text>
</comment>
<comment type="function">
    <text evidence="9">Catalyzes the reduction of all-trans-retinal to all-trans-retinol in the presence of NADPH.</text>
</comment>
<feature type="transmembrane region" description="Helical" evidence="13">
    <location>
        <begin position="69"/>
        <end position="91"/>
    </location>
</feature>
<reference evidence="15 16" key="1">
    <citation type="journal article" date="2018" name="Evol. Lett.">
        <title>Horizontal gene cluster transfer increased hallucinogenic mushroom diversity.</title>
        <authorList>
            <person name="Reynolds H.T."/>
            <person name="Vijayakumar V."/>
            <person name="Gluck-Thaler E."/>
            <person name="Korotkin H.B."/>
            <person name="Matheny P.B."/>
            <person name="Slot J.C."/>
        </authorList>
    </citation>
    <scope>NUCLEOTIDE SEQUENCE [LARGE SCALE GENOMIC DNA]</scope>
    <source>
        <strain evidence="15 16">SRW20</strain>
    </source>
</reference>
<evidence type="ECO:0000256" key="9">
    <source>
        <dbReference type="ARBA" id="ARBA00059620"/>
    </source>
</evidence>
<keyword evidence="3 13" id="KW-0812">Transmembrane</keyword>
<dbReference type="SUPFAM" id="SSF51735">
    <property type="entry name" value="NAD(P)-binding Rossmann-fold domains"/>
    <property type="match status" value="1"/>
</dbReference>
<comment type="subcellular location">
    <subcellularLocation>
        <location evidence="1">Membrane</location>
        <topology evidence="1">Multi-pass membrane protein</topology>
    </subcellularLocation>
</comment>
<dbReference type="GO" id="GO:0016020">
    <property type="term" value="C:membrane"/>
    <property type="evidence" value="ECO:0007669"/>
    <property type="project" value="UniProtKB-SubCell"/>
</dbReference>
<evidence type="ECO:0000256" key="11">
    <source>
        <dbReference type="ARBA" id="ARBA00082544"/>
    </source>
</evidence>
<keyword evidence="16" id="KW-1185">Reference proteome</keyword>
<keyword evidence="6" id="KW-0560">Oxidoreductase</keyword>
<keyword evidence="7" id="KW-0443">Lipid metabolism</keyword>
<dbReference type="OrthoDB" id="10253736at2759"/>
<protein>
    <recommendedName>
        <fullName evidence="10">Short-chain dehydrogenase/reductase 3</fullName>
    </recommendedName>
    <alternativeName>
        <fullName evidence="11">Retinal short-chain dehydrogenase/reductase 1</fullName>
    </alternativeName>
</protein>
<dbReference type="PANTHER" id="PTHR24322:SF736">
    <property type="entry name" value="RETINOL DEHYDROGENASE 10"/>
    <property type="match status" value="1"/>
</dbReference>
<dbReference type="InterPro" id="IPR020904">
    <property type="entry name" value="Sc_DH/Rdtase_CS"/>
</dbReference>
<accession>A0A409VJZ4</accession>
<dbReference type="FunCoup" id="A0A409VJZ4">
    <property type="interactions" value="95"/>
</dbReference>
<dbReference type="PRINTS" id="PR00081">
    <property type="entry name" value="GDHRDH"/>
</dbReference>
<evidence type="ECO:0000256" key="8">
    <source>
        <dbReference type="ARBA" id="ARBA00023136"/>
    </source>
</evidence>
<dbReference type="AlphaFoldDB" id="A0A409VJZ4"/>
<dbReference type="InterPro" id="IPR036291">
    <property type="entry name" value="NAD(P)-bd_dom_sf"/>
</dbReference>
<dbReference type="FunFam" id="3.40.50.720:FF:000131">
    <property type="entry name" value="Short-chain dehydrogenase/reductase 3"/>
    <property type="match status" value="1"/>
</dbReference>
<evidence type="ECO:0000256" key="5">
    <source>
        <dbReference type="ARBA" id="ARBA00022989"/>
    </source>
</evidence>
<evidence type="ECO:0000256" key="12">
    <source>
        <dbReference type="RuleBase" id="RU000363"/>
    </source>
</evidence>
<feature type="domain" description="Ketoreductase" evidence="14">
    <location>
        <begin position="144"/>
        <end position="313"/>
    </location>
</feature>
<dbReference type="GO" id="GO:0052650">
    <property type="term" value="F:all-trans-retinol dehydrogenase (NADP+) activity"/>
    <property type="evidence" value="ECO:0007669"/>
    <property type="project" value="UniProtKB-ARBA"/>
</dbReference>
<keyword evidence="4" id="KW-0521">NADP</keyword>
<dbReference type="EMBL" id="NHYE01005627">
    <property type="protein sequence ID" value="PPQ66592.1"/>
    <property type="molecule type" value="Genomic_DNA"/>
</dbReference>
<evidence type="ECO:0000256" key="2">
    <source>
        <dbReference type="ARBA" id="ARBA00006484"/>
    </source>
</evidence>
<dbReference type="CDD" id="cd05339">
    <property type="entry name" value="17beta-HSDXI-like_SDR_c"/>
    <property type="match status" value="1"/>
</dbReference>
<dbReference type="Gene3D" id="3.40.50.720">
    <property type="entry name" value="NAD(P)-binding Rossmann-like Domain"/>
    <property type="match status" value="1"/>
</dbReference>
<name>A0A409VJZ4_9AGAR</name>
<evidence type="ECO:0000256" key="10">
    <source>
        <dbReference type="ARBA" id="ARBA00068717"/>
    </source>
</evidence>
<dbReference type="Proteomes" id="UP000284706">
    <property type="component" value="Unassembled WGS sequence"/>
</dbReference>
<evidence type="ECO:0000313" key="15">
    <source>
        <dbReference type="EMBL" id="PPQ66592.1"/>
    </source>
</evidence>
<dbReference type="PANTHER" id="PTHR24322">
    <property type="entry name" value="PKSB"/>
    <property type="match status" value="1"/>
</dbReference>
<evidence type="ECO:0000256" key="1">
    <source>
        <dbReference type="ARBA" id="ARBA00004141"/>
    </source>
</evidence>
<dbReference type="InParanoid" id="A0A409VJZ4"/>
<proteinExistence type="inferred from homology"/>